<dbReference type="InterPro" id="IPR017853">
    <property type="entry name" value="GH"/>
</dbReference>
<dbReference type="InterPro" id="IPR013783">
    <property type="entry name" value="Ig-like_fold"/>
</dbReference>
<name>A0A6M5Z4D6_9BACT</name>
<dbReference type="Gene3D" id="3.20.20.80">
    <property type="entry name" value="Glycosidases"/>
    <property type="match status" value="1"/>
</dbReference>
<organism evidence="5 6">
    <name type="scientific">Frigoriglobus tundricola</name>
    <dbReference type="NCBI Taxonomy" id="2774151"/>
    <lineage>
        <taxon>Bacteria</taxon>
        <taxon>Pseudomonadati</taxon>
        <taxon>Planctomycetota</taxon>
        <taxon>Planctomycetia</taxon>
        <taxon>Gemmatales</taxon>
        <taxon>Gemmataceae</taxon>
        <taxon>Frigoriglobus</taxon>
    </lineage>
</organism>
<evidence type="ECO:0000313" key="6">
    <source>
        <dbReference type="Proteomes" id="UP000503447"/>
    </source>
</evidence>
<dbReference type="InterPro" id="IPR032109">
    <property type="entry name" value="Big_3_5"/>
</dbReference>
<protein>
    <submittedName>
        <fullName evidence="5">GH5 family retaining endo-beta-1,4-glucanase</fullName>
        <ecNumber evidence="5">3.2.1.4</ecNumber>
    </submittedName>
</protein>
<dbReference type="Pfam" id="PF16640">
    <property type="entry name" value="Big_3_5"/>
    <property type="match status" value="1"/>
</dbReference>
<proteinExistence type="predicted"/>
<dbReference type="Gene3D" id="2.60.40.10">
    <property type="entry name" value="Immunoglobulins"/>
    <property type="match status" value="1"/>
</dbReference>
<dbReference type="Gene3D" id="2.130.10.130">
    <property type="entry name" value="Integrin alpha, N-terminal"/>
    <property type="match status" value="1"/>
</dbReference>
<dbReference type="GO" id="GO:0000272">
    <property type="term" value="P:polysaccharide catabolic process"/>
    <property type="evidence" value="ECO:0007669"/>
    <property type="project" value="InterPro"/>
</dbReference>
<dbReference type="Pfam" id="PF00150">
    <property type="entry name" value="Cellulase"/>
    <property type="match status" value="1"/>
</dbReference>
<gene>
    <name evidence="5" type="ORF">FTUN_7990</name>
</gene>
<dbReference type="PANTHER" id="PTHR34142">
    <property type="entry name" value="ENDO-BETA-1,4-GLUCANASE A"/>
    <property type="match status" value="1"/>
</dbReference>
<dbReference type="SUPFAM" id="SSF51445">
    <property type="entry name" value="(Trans)glycosidases"/>
    <property type="match status" value="1"/>
</dbReference>
<dbReference type="InterPro" id="IPR001547">
    <property type="entry name" value="Glyco_hydro_5"/>
</dbReference>
<dbReference type="GO" id="GO:0008810">
    <property type="term" value="F:cellulase activity"/>
    <property type="evidence" value="ECO:0007669"/>
    <property type="project" value="UniProtKB-EC"/>
</dbReference>
<keyword evidence="2 5" id="KW-0326">Glycosidase</keyword>
<evidence type="ECO:0000256" key="2">
    <source>
        <dbReference type="ARBA" id="ARBA00023295"/>
    </source>
</evidence>
<feature type="domain" description="Bacterial Ig-like" evidence="4">
    <location>
        <begin position="420"/>
        <end position="501"/>
    </location>
</feature>
<evidence type="ECO:0000256" key="1">
    <source>
        <dbReference type="ARBA" id="ARBA00022801"/>
    </source>
</evidence>
<evidence type="ECO:0000259" key="4">
    <source>
        <dbReference type="Pfam" id="PF16640"/>
    </source>
</evidence>
<dbReference type="RefSeq" id="WP_171475123.1">
    <property type="nucleotide sequence ID" value="NZ_CP053452.2"/>
</dbReference>
<reference evidence="6" key="1">
    <citation type="submission" date="2020-05" db="EMBL/GenBank/DDBJ databases">
        <title>Frigoriglobus tundricola gen. nov., sp. nov., a psychrotolerant cellulolytic planctomycete of the family Gemmataceae with two divergent copies of 16S rRNA gene.</title>
        <authorList>
            <person name="Kulichevskaya I.S."/>
            <person name="Ivanova A.A."/>
            <person name="Naumoff D.G."/>
            <person name="Beletsky A.V."/>
            <person name="Rijpstra W.I.C."/>
            <person name="Sinninghe Damste J.S."/>
            <person name="Mardanov A.V."/>
            <person name="Ravin N.V."/>
            <person name="Dedysh S.N."/>
        </authorList>
    </citation>
    <scope>NUCLEOTIDE SEQUENCE [LARGE SCALE GENOMIC DNA]</scope>
    <source>
        <strain evidence="6">PL17</strain>
    </source>
</reference>
<dbReference type="EMBL" id="CP053452">
    <property type="protein sequence ID" value="QJX00361.1"/>
    <property type="molecule type" value="Genomic_DNA"/>
</dbReference>
<dbReference type="InterPro" id="IPR013519">
    <property type="entry name" value="Int_alpha_beta-p"/>
</dbReference>
<dbReference type="InterPro" id="IPR028994">
    <property type="entry name" value="Integrin_alpha_N"/>
</dbReference>
<dbReference type="SMART" id="SM00191">
    <property type="entry name" value="Int_alpha"/>
    <property type="match status" value="2"/>
</dbReference>
<evidence type="ECO:0000313" key="5">
    <source>
        <dbReference type="EMBL" id="QJX00361.1"/>
    </source>
</evidence>
<dbReference type="AlphaFoldDB" id="A0A6M5Z4D6"/>
<dbReference type="KEGG" id="ftj:FTUN_7990"/>
<dbReference type="SUPFAM" id="SSF69318">
    <property type="entry name" value="Integrin alpha N-terminal domain"/>
    <property type="match status" value="1"/>
</dbReference>
<dbReference type="Proteomes" id="UP000503447">
    <property type="component" value="Chromosome"/>
</dbReference>
<accession>A0A6M5Z4D6</accession>
<sequence>MPVCPICCATALGPVALGGRSARCPKCRGAEAPGRSRRTGRFRPSLEELEQVLVPSVALHVVGTQLETPSGQVVQLRGVNVDGQEGWSNPAGGLVYNSDVKDSVESAFTAALDVWHANLIRLPINQDFWQGLDPGVNATTYISDIDHLVQQAASAGAYVMLDVQVSDGGTGDPLLESGDYSLPDNNTAAFWTSAARHYAANPAAFFDLFNEPGHFIANYTQYKSGAAQFNDTVDGRSVSYASPGMQGLINDIRGAGSNNIIAAEGMGYADDFSAIAAAITGGNGLADSARELMYSVHIYPNSVPDSSDVSLLNGLLPAAVAARYPVYVGEWGADVDPGAEGAPATSAAVWNQDLLTWLATQPYSWTAWAMNAEPWLTVQGTTTPTTYFGQLVLNDLTTPSEPAVSTAEVRFTNTDDRGTSTSTSGNPVTYTVQVSGGVGIPTGTVNFYNATTGAFLGVANLDGNGFAQLTTSVVSVGTSVIQVVYSGDGNYRAASATVKQVITDVPLYAAGSATGGPGIVTAFSPMTGSALIQFAPFGAYAGGVKVAVGDVTGDGYDDLIVMAGPGALNGLVEIYSGKDFSLVSEYFAFPGYPGEFNIAVGGLTGTGVADVIFSTATGGDFVFAYAGASTQMITLFSAFGGFTGGVTIAAGDVLRRGYDQIIVGTASRLGAAGVFNTAGQLLQPYDFAPIPMNGVNVAAGDLNNSGHDDIIFGARTGSTLVLEYDGESQDLMGWFFAYPGQSFGVTVATVDPTGDGYADIVTGFTGNVSAIALYSGLSFQLMTVDGQPSGAGGVNVAGSGDRE</sequence>
<evidence type="ECO:0000259" key="3">
    <source>
        <dbReference type="Pfam" id="PF00150"/>
    </source>
</evidence>
<dbReference type="EC" id="3.2.1.4" evidence="5"/>
<keyword evidence="1 5" id="KW-0378">Hydrolase</keyword>
<feature type="domain" description="Glycoside hydrolase family 5" evidence="3">
    <location>
        <begin position="71"/>
        <end position="372"/>
    </location>
</feature>
<dbReference type="PANTHER" id="PTHR34142:SF1">
    <property type="entry name" value="GLYCOSIDE HYDROLASE FAMILY 5 DOMAIN-CONTAINING PROTEIN"/>
    <property type="match status" value="1"/>
</dbReference>
<keyword evidence="6" id="KW-1185">Reference proteome</keyword>